<dbReference type="AlphaFoldDB" id="A0A934MRF7"/>
<dbReference type="GO" id="GO:0003677">
    <property type="term" value="F:DNA binding"/>
    <property type="evidence" value="ECO:0007669"/>
    <property type="project" value="UniProtKB-KW"/>
</dbReference>
<dbReference type="InterPro" id="IPR037923">
    <property type="entry name" value="HTH-like"/>
</dbReference>
<evidence type="ECO:0000256" key="1">
    <source>
        <dbReference type="ARBA" id="ARBA00023125"/>
    </source>
</evidence>
<proteinExistence type="predicted"/>
<protein>
    <submittedName>
        <fullName evidence="3">DUF861 domain-containing protein</fullName>
    </submittedName>
</protein>
<dbReference type="EMBL" id="JAEKMH010000002">
    <property type="protein sequence ID" value="MBJ3785374.1"/>
    <property type="molecule type" value="Genomic_DNA"/>
</dbReference>
<feature type="domain" description="(S)-ureidoglycine aminohydrolase cupin" evidence="2">
    <location>
        <begin position="139"/>
        <end position="201"/>
    </location>
</feature>
<evidence type="ECO:0000259" key="2">
    <source>
        <dbReference type="Pfam" id="PF05899"/>
    </source>
</evidence>
<dbReference type="PANTHER" id="PTHR40943">
    <property type="entry name" value="CYTOPLASMIC PROTEIN-RELATED"/>
    <property type="match status" value="1"/>
</dbReference>
<gene>
    <name evidence="3" type="ORF">JEQ47_11625</name>
</gene>
<organism evidence="3 4">
    <name type="scientific">Devosia sediminis</name>
    <dbReference type="NCBI Taxonomy" id="2798801"/>
    <lineage>
        <taxon>Bacteria</taxon>
        <taxon>Pseudomonadati</taxon>
        <taxon>Pseudomonadota</taxon>
        <taxon>Alphaproteobacteria</taxon>
        <taxon>Hyphomicrobiales</taxon>
        <taxon>Devosiaceae</taxon>
        <taxon>Devosia</taxon>
    </lineage>
</organism>
<dbReference type="InterPro" id="IPR014710">
    <property type="entry name" value="RmlC-like_jellyroll"/>
</dbReference>
<evidence type="ECO:0000313" key="4">
    <source>
        <dbReference type="Proteomes" id="UP000602124"/>
    </source>
</evidence>
<dbReference type="Pfam" id="PF05899">
    <property type="entry name" value="Cupin_3"/>
    <property type="match status" value="1"/>
</dbReference>
<dbReference type="Gene3D" id="2.60.120.10">
    <property type="entry name" value="Jelly Rolls"/>
    <property type="match status" value="1"/>
</dbReference>
<dbReference type="InterPro" id="IPR011051">
    <property type="entry name" value="RmlC_Cupin_sf"/>
</dbReference>
<dbReference type="RefSeq" id="WP_198876555.1">
    <property type="nucleotide sequence ID" value="NZ_JAEKMH010000002.1"/>
</dbReference>
<accession>A0A934MRF7</accession>
<dbReference type="Proteomes" id="UP000602124">
    <property type="component" value="Unassembled WGS sequence"/>
</dbReference>
<name>A0A934MRF7_9HYPH</name>
<dbReference type="PANTHER" id="PTHR40943:SF1">
    <property type="entry name" value="CYTOPLASMIC PROTEIN"/>
    <property type="match status" value="1"/>
</dbReference>
<dbReference type="SUPFAM" id="SSF51215">
    <property type="entry name" value="Regulatory protein AraC"/>
    <property type="match status" value="1"/>
</dbReference>
<evidence type="ECO:0000313" key="3">
    <source>
        <dbReference type="EMBL" id="MBJ3785374.1"/>
    </source>
</evidence>
<reference evidence="3" key="1">
    <citation type="submission" date="2020-12" db="EMBL/GenBank/DDBJ databases">
        <title>Devosia sp. MSA67 isolated from Mo River.</title>
        <authorList>
            <person name="Ma F."/>
            <person name="Zi Z."/>
        </authorList>
    </citation>
    <scope>NUCLEOTIDE SEQUENCE</scope>
    <source>
        <strain evidence="3">MSA67</strain>
    </source>
</reference>
<dbReference type="SUPFAM" id="SSF51182">
    <property type="entry name" value="RmlC-like cupins"/>
    <property type="match status" value="1"/>
</dbReference>
<keyword evidence="4" id="KW-1185">Reference proteome</keyword>
<dbReference type="InterPro" id="IPR008579">
    <property type="entry name" value="UGlyAH_Cupin_dom"/>
</dbReference>
<comment type="caution">
    <text evidence="3">The sequence shown here is derived from an EMBL/GenBank/DDBJ whole genome shotgun (WGS) entry which is preliminary data.</text>
</comment>
<keyword evidence="1" id="KW-0238">DNA-binding</keyword>
<sequence length="215" mass="23101">MSIIKLTDTARWTEVFSDPDLQVACFSGPLPASGEDFADALVFGQMRSGTLTLAGTERVVEPGEIFALEPGQSHGWTPSADASAYLMIHRGADAAGEPLAVASRGDLTSIPSSTPTPAHLLISGDPKQGDLVYKAGARGQWNVGAWETSPYHRIATTFPKHELMYLLDGWLELTIEGGERHRFAAGDSFLVTKGTVCDWNTGGLRKFYATFTPKG</sequence>